<dbReference type="OrthoDB" id="273917at2759"/>
<dbReference type="SUPFAM" id="SSF81301">
    <property type="entry name" value="Nucleotidyltransferase"/>
    <property type="match status" value="1"/>
</dbReference>
<evidence type="ECO:0000256" key="2">
    <source>
        <dbReference type="ARBA" id="ARBA00022842"/>
    </source>
</evidence>
<dbReference type="GO" id="GO:0046872">
    <property type="term" value="F:metal ion binding"/>
    <property type="evidence" value="ECO:0007669"/>
    <property type="project" value="UniProtKB-KW"/>
</dbReference>
<dbReference type="GO" id="GO:0031499">
    <property type="term" value="C:TRAMP complex"/>
    <property type="evidence" value="ECO:0007669"/>
    <property type="project" value="TreeGrafter"/>
</dbReference>
<dbReference type="AlphaFoldDB" id="A0A3P8CA18"/>
<proteinExistence type="predicted"/>
<dbReference type="GO" id="GO:1990817">
    <property type="term" value="F:poly(A) RNA polymerase activity"/>
    <property type="evidence" value="ECO:0007669"/>
    <property type="project" value="InterPro"/>
</dbReference>
<dbReference type="CDD" id="cd05402">
    <property type="entry name" value="NT_PAP_TUTase"/>
    <property type="match status" value="1"/>
</dbReference>
<dbReference type="PANTHER" id="PTHR23092:SF15">
    <property type="entry name" value="INACTIVE NON-CANONICAL POLY(A) RNA POLYMERASE PROTEIN TRF4-2-RELATED"/>
    <property type="match status" value="1"/>
</dbReference>
<dbReference type="EMBL" id="UZAM01011183">
    <property type="protein sequence ID" value="VDP15105.1"/>
    <property type="molecule type" value="Genomic_DNA"/>
</dbReference>
<keyword evidence="6" id="KW-1185">Reference proteome</keyword>
<reference evidence="5 6" key="1">
    <citation type="submission" date="2018-11" db="EMBL/GenBank/DDBJ databases">
        <authorList>
            <consortium name="Pathogen Informatics"/>
        </authorList>
    </citation>
    <scope>NUCLEOTIDE SEQUENCE [LARGE SCALE GENOMIC DNA]</scope>
</reference>
<gene>
    <name evidence="5" type="ORF">SBAD_LOCUS8037</name>
</gene>
<dbReference type="GO" id="GO:0005730">
    <property type="term" value="C:nucleolus"/>
    <property type="evidence" value="ECO:0007669"/>
    <property type="project" value="TreeGrafter"/>
</dbReference>
<dbReference type="GO" id="GO:0003729">
    <property type="term" value="F:mRNA binding"/>
    <property type="evidence" value="ECO:0007669"/>
    <property type="project" value="TreeGrafter"/>
</dbReference>
<evidence type="ECO:0000256" key="1">
    <source>
        <dbReference type="ARBA" id="ARBA00022723"/>
    </source>
</evidence>
<keyword evidence="1" id="KW-0479">Metal-binding</keyword>
<evidence type="ECO:0000313" key="6">
    <source>
        <dbReference type="Proteomes" id="UP000270296"/>
    </source>
</evidence>
<evidence type="ECO:0000259" key="4">
    <source>
        <dbReference type="Pfam" id="PF22600"/>
    </source>
</evidence>
<dbReference type="GO" id="GO:0031123">
    <property type="term" value="P:RNA 3'-end processing"/>
    <property type="evidence" value="ECO:0007669"/>
    <property type="project" value="TreeGrafter"/>
</dbReference>
<dbReference type="Gene3D" id="3.30.460.10">
    <property type="entry name" value="Beta Polymerase, domain 2"/>
    <property type="match status" value="1"/>
</dbReference>
<dbReference type="InterPro" id="IPR043519">
    <property type="entry name" value="NT_sf"/>
</dbReference>
<feature type="domain" description="PAP-associated" evidence="3">
    <location>
        <begin position="129"/>
        <end position="189"/>
    </location>
</feature>
<organism evidence="5 6">
    <name type="scientific">Soboliphyme baturini</name>
    <dbReference type="NCBI Taxonomy" id="241478"/>
    <lineage>
        <taxon>Eukaryota</taxon>
        <taxon>Metazoa</taxon>
        <taxon>Ecdysozoa</taxon>
        <taxon>Nematoda</taxon>
        <taxon>Enoplea</taxon>
        <taxon>Dorylaimia</taxon>
        <taxon>Dioctophymatida</taxon>
        <taxon>Dioctophymatoidea</taxon>
        <taxon>Soboliphymatidae</taxon>
        <taxon>Soboliphyme</taxon>
    </lineage>
</organism>
<dbReference type="Proteomes" id="UP000270296">
    <property type="component" value="Unassembled WGS sequence"/>
</dbReference>
<dbReference type="Gene3D" id="1.10.1410.10">
    <property type="match status" value="1"/>
</dbReference>
<dbReference type="InterPro" id="IPR002058">
    <property type="entry name" value="PAP_assoc"/>
</dbReference>
<evidence type="ECO:0000259" key="3">
    <source>
        <dbReference type="Pfam" id="PF03828"/>
    </source>
</evidence>
<dbReference type="InterPro" id="IPR054708">
    <property type="entry name" value="MTPAP-like_central"/>
</dbReference>
<sequence>MLGCSSQTKVRSLPLFFSDIDVVVLGKWNGLPLWTVASALELNNIAEPGSIKILDKASVPIIKLVDRRTDIKVDISFNMNNGVRSVMLITVGRYFELQLYENFSPSCEFVQFDIDDCQLFCCITVTGPNLGVLLIEFFEMYGRQFNYLQTGIRVKNGASYIPKEELQKDLSEGHQPSLLCIEDPLQPGNDIGRSSYGVMKVKQAFEYAYQVLSKQMFHPRQGLSVLSLCIDFDDHHAFRAMTCATVIYASSFAQFITVPFHAFDKGVFRNIYYSVTNLYRWRSSYPSYPPSV</sequence>
<dbReference type="PANTHER" id="PTHR23092">
    <property type="entry name" value="POLY(A) RNA POLYMERASE"/>
    <property type="match status" value="1"/>
</dbReference>
<evidence type="ECO:0000313" key="5">
    <source>
        <dbReference type="EMBL" id="VDP15105.1"/>
    </source>
</evidence>
<dbReference type="Pfam" id="PF03828">
    <property type="entry name" value="PAP_assoc"/>
    <property type="match status" value="1"/>
</dbReference>
<dbReference type="SUPFAM" id="SSF81631">
    <property type="entry name" value="PAP/OAS1 substrate-binding domain"/>
    <property type="match status" value="1"/>
</dbReference>
<accession>A0A3P8CA18</accession>
<dbReference type="GO" id="GO:0043634">
    <property type="term" value="P:polyadenylation-dependent ncRNA catabolic process"/>
    <property type="evidence" value="ECO:0007669"/>
    <property type="project" value="TreeGrafter"/>
</dbReference>
<keyword evidence="2" id="KW-0460">Magnesium</keyword>
<feature type="domain" description="Poly(A) RNA polymerase mitochondrial-like central palm" evidence="4">
    <location>
        <begin position="42"/>
        <end position="90"/>
    </location>
</feature>
<dbReference type="Pfam" id="PF22600">
    <property type="entry name" value="MTPAP-like_central"/>
    <property type="match status" value="1"/>
</dbReference>
<dbReference type="InterPro" id="IPR045862">
    <property type="entry name" value="Trf4-like"/>
</dbReference>
<protein>
    <submittedName>
        <fullName evidence="5">Uncharacterized protein</fullName>
    </submittedName>
</protein>
<name>A0A3P8CA18_9BILA</name>